<feature type="compositionally biased region" description="Basic and acidic residues" evidence="1">
    <location>
        <begin position="495"/>
        <end position="507"/>
    </location>
</feature>
<organism evidence="2 3">
    <name type="scientific">Orchesella dallaii</name>
    <dbReference type="NCBI Taxonomy" id="48710"/>
    <lineage>
        <taxon>Eukaryota</taxon>
        <taxon>Metazoa</taxon>
        <taxon>Ecdysozoa</taxon>
        <taxon>Arthropoda</taxon>
        <taxon>Hexapoda</taxon>
        <taxon>Collembola</taxon>
        <taxon>Entomobryomorpha</taxon>
        <taxon>Entomobryoidea</taxon>
        <taxon>Orchesellidae</taxon>
        <taxon>Orchesellinae</taxon>
        <taxon>Orchesella</taxon>
    </lineage>
</organism>
<reference evidence="2 3" key="1">
    <citation type="submission" date="2024-08" db="EMBL/GenBank/DDBJ databases">
        <authorList>
            <person name="Cucini C."/>
            <person name="Frati F."/>
        </authorList>
    </citation>
    <scope>NUCLEOTIDE SEQUENCE [LARGE SCALE GENOMIC DNA]</scope>
</reference>
<feature type="region of interest" description="Disordered" evidence="1">
    <location>
        <begin position="1"/>
        <end position="21"/>
    </location>
</feature>
<feature type="compositionally biased region" description="Polar residues" evidence="1">
    <location>
        <begin position="479"/>
        <end position="493"/>
    </location>
</feature>
<feature type="compositionally biased region" description="Basic and acidic residues" evidence="1">
    <location>
        <begin position="468"/>
        <end position="478"/>
    </location>
</feature>
<feature type="region of interest" description="Disordered" evidence="1">
    <location>
        <begin position="590"/>
        <end position="647"/>
    </location>
</feature>
<feature type="compositionally biased region" description="Gly residues" evidence="1">
    <location>
        <begin position="370"/>
        <end position="415"/>
    </location>
</feature>
<evidence type="ECO:0000313" key="2">
    <source>
        <dbReference type="EMBL" id="CAL8126838.1"/>
    </source>
</evidence>
<feature type="compositionally biased region" description="Basic and acidic residues" evidence="1">
    <location>
        <begin position="433"/>
        <end position="457"/>
    </location>
</feature>
<evidence type="ECO:0000313" key="3">
    <source>
        <dbReference type="Proteomes" id="UP001642540"/>
    </source>
</evidence>
<accession>A0ABP1RDN3</accession>
<keyword evidence="3" id="KW-1185">Reference proteome</keyword>
<feature type="compositionally biased region" description="Polar residues" evidence="1">
    <location>
        <begin position="621"/>
        <end position="640"/>
    </location>
</feature>
<comment type="caution">
    <text evidence="2">The sequence shown here is derived from an EMBL/GenBank/DDBJ whole genome shotgun (WGS) entry which is preliminary data.</text>
</comment>
<feature type="region of interest" description="Disordered" evidence="1">
    <location>
        <begin position="346"/>
        <end position="513"/>
    </location>
</feature>
<feature type="compositionally biased region" description="Gly residues" evidence="1">
    <location>
        <begin position="346"/>
        <end position="362"/>
    </location>
</feature>
<name>A0ABP1RDN3_9HEXA</name>
<sequence length="701" mass="73360">MPPHQGGKKFAPIRPLLNQPPLNIDDLPHRIHRGDCNVLPTKFCPPQCVSAPPPCTPMCLPPCTPYGQPCMPQPQPCMPQPQPCMQNCYYPCLPPPPPMCPQPCPPVMVCPPSYCTPYPSMPPPQCCPPPPCPPPPCQPCVPRCCTAARPTCCGNSGGCGTQKSSCCARKCCGGPKQIVCLPKGTKPIVGCGVTSGNTAMKKTCQSLGAAKPTIGDQPASYNNCNFYLSEIPKALKDRFGISMGMGDSSCEDTEETEEATEESSCADLEEECIGGHGINRAAGDDQVVNPPVGYPGSGRGGAWGTDNCIDGAGGGANGYPYGNGMGGPNMYGNGWGTAGGPYGRGGPGGGPYGRGGPGGGNRGRGRGGPHNRGNGRGGHGGNGRGGPGGNGRGGPGGRGRGGHGGPNSGYGNGRDGNGDPYSRSGMGGGNDPYSRDGTTRDGHGDPYSRSGLTRDGRSGGVSNKTGGRGRDLGRESGKSNRSNATSAAFSQLSGYRDHHYSHSELTGRADSYIPEKYVAPLPRSTNPKIHPMKAPVTPYRSMHEQGISDVVEGDEAFYDQPYYGSSIHNHGTSGRGTPNVYPSEDIYGDKRTQTSHYQGGAHTGDGGEWDDRGDSGYRTGGNMSINTHRGNSEPALNSTPRRGDIPVYRTSTQTQLKIIERHDDDPEIHVVQRPVQEVIGYQQDPSTQGYDKQISIADSGE</sequence>
<gene>
    <name evidence="2" type="ORF">ODALV1_LOCUS21574</name>
</gene>
<feature type="region of interest" description="Disordered" evidence="1">
    <location>
        <begin position="282"/>
        <end position="301"/>
    </location>
</feature>
<dbReference type="EMBL" id="CAXLJM020000072">
    <property type="protein sequence ID" value="CAL8126838.1"/>
    <property type="molecule type" value="Genomic_DNA"/>
</dbReference>
<protein>
    <submittedName>
        <fullName evidence="2">Uncharacterized protein</fullName>
    </submittedName>
</protein>
<evidence type="ECO:0000256" key="1">
    <source>
        <dbReference type="SAM" id="MobiDB-lite"/>
    </source>
</evidence>
<feature type="region of interest" description="Disordered" evidence="1">
    <location>
        <begin position="681"/>
        <end position="701"/>
    </location>
</feature>
<dbReference type="Proteomes" id="UP001642540">
    <property type="component" value="Unassembled WGS sequence"/>
</dbReference>
<proteinExistence type="predicted"/>